<proteinExistence type="inferred from homology"/>
<feature type="region of interest" description="Disordered" evidence="3">
    <location>
        <begin position="386"/>
        <end position="409"/>
    </location>
</feature>
<protein>
    <submittedName>
        <fullName evidence="4">EXOC3 protein</fullName>
    </submittedName>
</protein>
<evidence type="ECO:0000313" key="4">
    <source>
        <dbReference type="EMBL" id="NXC16922.1"/>
    </source>
</evidence>
<dbReference type="PANTHER" id="PTHR21292:SF13">
    <property type="entry name" value="EXOCYST COMPLEX COMPONENT 3"/>
    <property type="match status" value="1"/>
</dbReference>
<dbReference type="AlphaFoldDB" id="A0A851LP70"/>
<dbReference type="PANTHER" id="PTHR21292">
    <property type="entry name" value="EXOCYST COMPLEX COMPONENT SEC6-RELATED"/>
    <property type="match status" value="1"/>
</dbReference>
<sequence length="737" mass="84476">MEETDREAVATAVQRVAGMLQRPDQLDKVEQYRRREARKKASVEARLKAAIQSQLDGVRTGLSQLHNALNDVKDIQQSLIDVNKDWRQSINTIENLKDVKDAVVQHSQLAAAVENLKNIFSVKDLLESTVTMYLRVSLVGKAEKTKSLLCVNKMFVVGHSPRRFVWLLTFYCSFLRGLGLKNIKLCKILMPVFITSFLADTDQVLIKLLRVHQCCYRQCQQSSLIRHRRNGILYLVGCCLWIEYLFLEIEQNCIMRIEIFSDMAQCRQQLLIFPLNKPRAGPAITCILNVNSNRMEFSFLDILSHLKYLQPLFPQAQEDATNVKCSVTVAFMVKNATVFSIRRKLQHMLMVVNNLFITLMEIVIFRLVNSSCLDLFKKITTTTITTTGKKKKTTTKPQHHKLKPKSTCRAGASDSLQQDKSSMFEQNLQVAAQINEDLKTKVLLLCLQQMNSFLTRYKDEAQLYKEEHLKNRQYPQCYVQYMIAVINNCQTFKESIISLKRKYLKNEMEDTLSISHTSMDATLDIIAKEGCSSLLDEVFMDLEPHLNELMTKKWLMGSNAVGTICVTVEDYFNDFAKIKKPYKKTMTVEAHRRVVVEYIRAIMLKRISFKNAEERKEGAERMIKEAEQFRFLFKKLAAGSGEDTEGLCDIIEAIAEVIKLTDPSLLYLEVSTLVSKYPDIRDDHIAALLTVRGDASRDMKQTIIETLDQGPSQPNPNYVPIFKEITVPTITVPKLLK</sequence>
<dbReference type="InterPro" id="IPR042532">
    <property type="entry name" value="EXOC3/Sec6_C"/>
</dbReference>
<dbReference type="EMBL" id="WBMX01002112">
    <property type="protein sequence ID" value="NXC16922.1"/>
    <property type="molecule type" value="Genomic_DNA"/>
</dbReference>
<feature type="compositionally biased region" description="Basic residues" evidence="3">
    <location>
        <begin position="388"/>
        <end position="406"/>
    </location>
</feature>
<dbReference type="Proteomes" id="UP000621168">
    <property type="component" value="Unassembled WGS sequence"/>
</dbReference>
<dbReference type="Pfam" id="PF06046">
    <property type="entry name" value="Sec6"/>
    <property type="match status" value="1"/>
</dbReference>
<dbReference type="Gene3D" id="1.10.357.50">
    <property type="match status" value="1"/>
</dbReference>
<evidence type="ECO:0000313" key="5">
    <source>
        <dbReference type="Proteomes" id="UP000621168"/>
    </source>
</evidence>
<keyword evidence="2" id="KW-0268">Exocytosis</keyword>
<dbReference type="Gene3D" id="1.10.357.70">
    <property type="entry name" value="Exocyst complex component Sec6, C-terminal domain"/>
    <property type="match status" value="1"/>
</dbReference>
<feature type="non-terminal residue" evidence="4">
    <location>
        <position position="737"/>
    </location>
</feature>
<keyword evidence="5" id="KW-1185">Reference proteome</keyword>
<gene>
    <name evidence="4" type="primary">Exoc3</name>
    <name evidence="4" type="ORF">CORCRI_R12742</name>
</gene>
<dbReference type="GO" id="GO:0051601">
    <property type="term" value="P:exocyst localization"/>
    <property type="evidence" value="ECO:0007669"/>
    <property type="project" value="TreeGrafter"/>
</dbReference>
<comment type="similarity">
    <text evidence="1">Belongs to the SEC6 family.</text>
</comment>
<dbReference type="OrthoDB" id="10047020at2759"/>
<name>A0A851LP70_CORCR</name>
<feature type="non-terminal residue" evidence="4">
    <location>
        <position position="1"/>
    </location>
</feature>
<dbReference type="FunFam" id="1.10.357.70:FF:000001">
    <property type="entry name" value="Exocyst complex component 3"/>
    <property type="match status" value="1"/>
</dbReference>
<accession>A0A851LP70</accession>
<evidence type="ECO:0000256" key="3">
    <source>
        <dbReference type="SAM" id="MobiDB-lite"/>
    </source>
</evidence>
<comment type="caution">
    <text evidence="4">The sequence shown here is derived from an EMBL/GenBank/DDBJ whole genome shotgun (WGS) entry which is preliminary data.</text>
</comment>
<dbReference type="InterPro" id="IPR010326">
    <property type="entry name" value="EXOC3/Sec6"/>
</dbReference>
<dbReference type="GO" id="GO:0000149">
    <property type="term" value="F:SNARE binding"/>
    <property type="evidence" value="ECO:0007669"/>
    <property type="project" value="TreeGrafter"/>
</dbReference>
<evidence type="ECO:0000256" key="1">
    <source>
        <dbReference type="ARBA" id="ARBA00009447"/>
    </source>
</evidence>
<organism evidence="4 5">
    <name type="scientific">Corythaeola cristata</name>
    <name type="common">Great blue turaco</name>
    <dbReference type="NCBI Taxonomy" id="103954"/>
    <lineage>
        <taxon>Eukaryota</taxon>
        <taxon>Metazoa</taxon>
        <taxon>Chordata</taxon>
        <taxon>Craniata</taxon>
        <taxon>Vertebrata</taxon>
        <taxon>Euteleostomi</taxon>
        <taxon>Archelosauria</taxon>
        <taxon>Archosauria</taxon>
        <taxon>Dinosauria</taxon>
        <taxon>Saurischia</taxon>
        <taxon>Theropoda</taxon>
        <taxon>Coelurosauria</taxon>
        <taxon>Aves</taxon>
        <taxon>Neognathae</taxon>
        <taxon>Neoaves</taxon>
        <taxon>Otidimorphae</taxon>
        <taxon>Musophagiformes</taxon>
        <taxon>Musophagidae</taxon>
        <taxon>Corythaeola</taxon>
    </lineage>
</organism>
<evidence type="ECO:0000256" key="2">
    <source>
        <dbReference type="ARBA" id="ARBA00022483"/>
    </source>
</evidence>
<reference evidence="4" key="1">
    <citation type="submission" date="2019-09" db="EMBL/GenBank/DDBJ databases">
        <title>Bird 10,000 Genomes (B10K) Project - Family phase.</title>
        <authorList>
            <person name="Zhang G."/>
        </authorList>
    </citation>
    <scope>NUCLEOTIDE SEQUENCE</scope>
    <source>
        <strain evidence="4">B10K-CU-031-40</strain>
    </source>
</reference>
<dbReference type="GO" id="GO:0006887">
    <property type="term" value="P:exocytosis"/>
    <property type="evidence" value="ECO:0007669"/>
    <property type="project" value="UniProtKB-KW"/>
</dbReference>
<dbReference type="GO" id="GO:0000145">
    <property type="term" value="C:exocyst"/>
    <property type="evidence" value="ECO:0007669"/>
    <property type="project" value="InterPro"/>
</dbReference>